<organism evidence="5 6">
    <name type="scientific">Trypanosoma cruzi (strain CL Brener)</name>
    <dbReference type="NCBI Taxonomy" id="353153"/>
    <lineage>
        <taxon>Eukaryota</taxon>
        <taxon>Discoba</taxon>
        <taxon>Euglenozoa</taxon>
        <taxon>Kinetoplastea</taxon>
        <taxon>Metakinetoplastina</taxon>
        <taxon>Trypanosomatida</taxon>
        <taxon>Trypanosomatidae</taxon>
        <taxon>Trypanosoma</taxon>
        <taxon>Schizotrypanum</taxon>
    </lineage>
</organism>
<reference evidence="5 6" key="1">
    <citation type="journal article" date="2005" name="Science">
        <title>The genome sequence of Trypanosoma cruzi, etiologic agent of Chagas disease.</title>
        <authorList>
            <person name="El-Sayed N.M."/>
            <person name="Myler P.J."/>
            <person name="Bartholomeu D.C."/>
            <person name="Nilsson D."/>
            <person name="Aggarwal G."/>
            <person name="Tran A.N."/>
            <person name="Ghedin E."/>
            <person name="Worthey E.A."/>
            <person name="Delcher A.L."/>
            <person name="Blandin G."/>
            <person name="Westenberger S.J."/>
            <person name="Caler E."/>
            <person name="Cerqueira G.C."/>
            <person name="Branche C."/>
            <person name="Haas B."/>
            <person name="Anupama A."/>
            <person name="Arner E."/>
            <person name="Aslund L."/>
            <person name="Attipoe P."/>
            <person name="Bontempi E."/>
            <person name="Bringaud F."/>
            <person name="Burton P."/>
            <person name="Cadag E."/>
            <person name="Campbell D.A."/>
            <person name="Carrington M."/>
            <person name="Crabtree J."/>
            <person name="Darban H."/>
            <person name="da Silveira J.F."/>
            <person name="de Jong P."/>
            <person name="Edwards K."/>
            <person name="Englund P.T."/>
            <person name="Fazelina G."/>
            <person name="Feldblyum T."/>
            <person name="Ferella M."/>
            <person name="Frasch A.C."/>
            <person name="Gull K."/>
            <person name="Horn D."/>
            <person name="Hou L."/>
            <person name="Huang Y."/>
            <person name="Kindlund E."/>
            <person name="Klingbeil M."/>
            <person name="Kluge S."/>
            <person name="Koo H."/>
            <person name="Lacerda D."/>
            <person name="Levin M.J."/>
            <person name="Lorenzi H."/>
            <person name="Louie T."/>
            <person name="Machado C.R."/>
            <person name="McCulloch R."/>
            <person name="McKenna A."/>
            <person name="Mizuno Y."/>
            <person name="Mottram J.C."/>
            <person name="Nelson S."/>
            <person name="Ochaya S."/>
            <person name="Osoegawa K."/>
            <person name="Pai G."/>
            <person name="Parsons M."/>
            <person name="Pentony M."/>
            <person name="Pettersson U."/>
            <person name="Pop M."/>
            <person name="Ramirez J.L."/>
            <person name="Rinta J."/>
            <person name="Robertson L."/>
            <person name="Salzberg S.L."/>
            <person name="Sanchez D.O."/>
            <person name="Seyler A."/>
            <person name="Sharma R."/>
            <person name="Shetty J."/>
            <person name="Simpson A.J."/>
            <person name="Sisk E."/>
            <person name="Tammi M.T."/>
            <person name="Tarleton R."/>
            <person name="Teixeira S."/>
            <person name="Van Aken S."/>
            <person name="Vogt C."/>
            <person name="Ward P.N."/>
            <person name="Wickstead B."/>
            <person name="Wortman J."/>
            <person name="White O."/>
            <person name="Fraser C.M."/>
            <person name="Stuart K.D."/>
            <person name="Andersson B."/>
        </authorList>
    </citation>
    <scope>NUCLEOTIDE SEQUENCE [LARGE SCALE GENOMIC DNA]</scope>
    <source>
        <strain evidence="5 6">CL Brener</strain>
    </source>
</reference>
<dbReference type="InterPro" id="IPR046836">
    <property type="entry name" value="RHS_C"/>
</dbReference>
<evidence type="ECO:0000313" key="6">
    <source>
        <dbReference type="Proteomes" id="UP000002296"/>
    </source>
</evidence>
<feature type="domain" description="Retrotransposon hot spot protein,C-terminal" evidence="2">
    <location>
        <begin position="480"/>
        <end position="776"/>
    </location>
</feature>
<dbReference type="RefSeq" id="XP_802854.1">
    <property type="nucleotide sequence ID" value="XM_797761.1"/>
</dbReference>
<feature type="domain" description="DUF7578" evidence="4">
    <location>
        <begin position="237"/>
        <end position="300"/>
    </location>
</feature>
<comment type="caution">
    <text evidence="5">The sequence shown here is derived from an EMBL/GenBank/DDBJ whole genome shotgun (WGS) entry which is preliminary data.</text>
</comment>
<name>Q4CMA6_TRYCC</name>
<evidence type="ECO:0000259" key="2">
    <source>
        <dbReference type="Pfam" id="PF07999"/>
    </source>
</evidence>
<protein>
    <submittedName>
        <fullName evidence="5">Retrotransposon hot spot (RHS) protein, putative</fullName>
    </submittedName>
</protein>
<feature type="domain" description="Retrotransposon hot spot protein N-terminal" evidence="3">
    <location>
        <begin position="363"/>
        <end position="467"/>
    </location>
</feature>
<dbReference type="Pfam" id="PF24466">
    <property type="entry name" value="DUF7578"/>
    <property type="match status" value="2"/>
</dbReference>
<dbReference type="PANTHER" id="PTHR33129:SF3">
    <property type="entry name" value="HOT SPOT (RHS) PROTEIN, PUTATIVE-RELATED"/>
    <property type="match status" value="1"/>
</dbReference>
<dbReference type="Pfam" id="PF07999">
    <property type="entry name" value="RHSP"/>
    <property type="match status" value="1"/>
</dbReference>
<sequence>MTVTIFLSYSSLVCWSVFSFNLIQLRKQGETMPPKRNRVQGGNAKSRASAVPQGDRRRRARSEFEGDTDQPAATHIRVEEARRPQWTMRSTVEDILLKGGTNMADMKLNEFIRSYLGEEWVVERNGNVAMEAFVQDPETFIKKKRLLSTIKALPSYQVLEAINKLNHEGVHFLEQWKDYEGKDTVTLLVCEKLNGVLIQVLREERLEAEERAVREEHVGFTLTTTIRGVLFKGRVRFMDIKLNDFLTLEMEGRGILHANRNVLLRDFFSDPTRYIPDARVLVEVQKKGYYLSLESTVREEMDLEEDVRKLHHGGVDSLFGWSRAAEGVKASVRGNTKNSLDAAFEVARIITTTSAAMKLEGLYESVYNASWHHVVEIPGGEGTGMEVKEGEPPQSWTYKEDGNTLEKDDGVEQSGEAPPVLMVLTSDKGWPYTMNLLHGTGNDLCVNCEVERAWQIVKGDLTKWFSTFHLTLNPSPLPRVLIGTPGIGKSMNAGSYLLYQLLHYDVEKIQVVAHCFGSVMYVFDKTAKTVSKYVGSEISIVVLGGLWQCGMKGYIIYDVAKKGTPPDTGFAPSTGWGMIVVSSPKLTNYDEWEKQAGASRIVMNCPDEMDVKAMCTWMKRGLDKDEQAGYWKKVKKRMKKVGPIPRHVFDEDKYIIRLGAVNAALVAIKDIDVGEYFTLGEEKEWYSKNPSHKLVKIVRARTKKGVEVFLNASISADVGLRLADRLAKKMATKDILLLILGSRGALASRALEQLGLRAFMYGELVIAILEGLKELPPPSPSKPQDSVLKLNHQGYPTRTVGLKELEGGVTRIPMEYGVLYLPAVENFPLVDGFFFVNSPRKTLVGLQMTTASAHHTITSTVKQFTERLSAYFEGWEELSRDMSWEMIYIQHEISKKITKWQKCNYVNPKNKTDAEK</sequence>
<dbReference type="NCBIfam" id="TIGR01631">
    <property type="entry name" value="Trypano_RHS"/>
    <property type="match status" value="1"/>
</dbReference>
<dbReference type="Pfam" id="PF20445">
    <property type="entry name" value="RHS_N"/>
    <property type="match status" value="1"/>
</dbReference>
<dbReference type="GeneID" id="3532318"/>
<feature type="compositionally biased region" description="Basic and acidic residues" evidence="1">
    <location>
        <begin position="398"/>
        <end position="410"/>
    </location>
</feature>
<evidence type="ECO:0000313" key="5">
    <source>
        <dbReference type="EMBL" id="EAN81408.1"/>
    </source>
</evidence>
<dbReference type="EMBL" id="AAHK01003550">
    <property type="protein sequence ID" value="EAN81408.1"/>
    <property type="molecule type" value="Genomic_DNA"/>
</dbReference>
<keyword evidence="6" id="KW-1185">Reference proteome</keyword>
<dbReference type="InterPro" id="IPR046835">
    <property type="entry name" value="RHS_N"/>
</dbReference>
<gene>
    <name evidence="5" type="ORF">Tc00.1047053503483.9</name>
</gene>
<dbReference type="STRING" id="353153.Q4CMA6"/>
<accession>Q4CMA6</accession>
<dbReference type="KEGG" id="tcr:503483.9"/>
<dbReference type="InParanoid" id="Q4CMA6"/>
<dbReference type="InterPro" id="IPR052980">
    <property type="entry name" value="Crinkler_effector"/>
</dbReference>
<proteinExistence type="predicted"/>
<dbReference type="InterPro" id="IPR006518">
    <property type="entry name" value="Trypano_RHS"/>
</dbReference>
<dbReference type="PANTHER" id="PTHR33129">
    <property type="entry name" value="PROTEIN KINASE DOMAIN-CONTAINING PROTEIN-RELATED"/>
    <property type="match status" value="1"/>
</dbReference>
<feature type="region of interest" description="Disordered" evidence="1">
    <location>
        <begin position="382"/>
        <end position="414"/>
    </location>
</feature>
<dbReference type="AlphaFoldDB" id="Q4CMA6"/>
<feature type="non-terminal residue" evidence="5">
    <location>
        <position position="916"/>
    </location>
</feature>
<feature type="region of interest" description="Disordered" evidence="1">
    <location>
        <begin position="31"/>
        <end position="73"/>
    </location>
</feature>
<dbReference type="eggNOG" id="ENOG502SGFM">
    <property type="taxonomic scope" value="Eukaryota"/>
</dbReference>
<evidence type="ECO:0000259" key="3">
    <source>
        <dbReference type="Pfam" id="PF20445"/>
    </source>
</evidence>
<evidence type="ECO:0000259" key="4">
    <source>
        <dbReference type="Pfam" id="PF24466"/>
    </source>
</evidence>
<evidence type="ECO:0000256" key="1">
    <source>
        <dbReference type="SAM" id="MobiDB-lite"/>
    </source>
</evidence>
<dbReference type="InterPro" id="IPR056000">
    <property type="entry name" value="DUF7578"/>
</dbReference>
<dbReference type="Proteomes" id="UP000002296">
    <property type="component" value="Unassembled WGS sequence"/>
</dbReference>
<feature type="domain" description="DUF7578" evidence="4">
    <location>
        <begin position="103"/>
        <end position="165"/>
    </location>
</feature>
<dbReference type="PaxDb" id="353153-Q4CMA6"/>